<evidence type="ECO:0000313" key="5">
    <source>
        <dbReference type="Proteomes" id="UP000584325"/>
    </source>
</evidence>
<evidence type="ECO:0000313" key="2">
    <source>
        <dbReference type="EMBL" id="MBB3225080.1"/>
    </source>
</evidence>
<dbReference type="OrthoDB" id="8750466at2"/>
<evidence type="ECO:0000313" key="3">
    <source>
        <dbReference type="EMBL" id="QCP11450.1"/>
    </source>
</evidence>
<dbReference type="EMBL" id="CP040017">
    <property type="protein sequence ID" value="QCP11450.1"/>
    <property type="molecule type" value="Genomic_DNA"/>
</dbReference>
<evidence type="ECO:0000313" key="4">
    <source>
        <dbReference type="Proteomes" id="UP000298763"/>
    </source>
</evidence>
<evidence type="ECO:0000259" key="1">
    <source>
        <dbReference type="Pfam" id="PF13946"/>
    </source>
</evidence>
<feature type="domain" description="DUF4214" evidence="1">
    <location>
        <begin position="267"/>
        <end position="327"/>
    </location>
</feature>
<gene>
    <name evidence="3" type="ORF">FCL38_14235</name>
    <name evidence="2" type="ORF">FHS02_005950</name>
</gene>
<sequence>MYDTNQAAVTEALTSASTAVFTEATINSILALISPTATDTIVAEEITVADDGALTIAAGTEIAFVTVSDDEQATVTVNSDTPVVLFQGEGGVDVTFDSAAAAGGKVPGAVVQAAVGDTIERIVVGTAAADNITIADDKNTHVTAGDGDVVTAGTGHTIVVAAEGSSTVVGGGDTLIQAVGEADDFTVEVEDGHAVVNNAETGVSIDISNAQYVQLDDGEALIFAADADEAAVANLYQALFDRTADAGGVDYWFAQLEAGWTLGQVATALAASEEYTGGELTNAEFIADLYEDVLGREGEDAGVTYWTTVLEAGGSRAYVAANFAQAAATVELNEVNVVGSVTIVDGIVS</sequence>
<organism evidence="2 5">
    <name type="scientific">Pseudoduganella umbonata</name>
    <dbReference type="NCBI Taxonomy" id="864828"/>
    <lineage>
        <taxon>Bacteria</taxon>
        <taxon>Pseudomonadati</taxon>
        <taxon>Pseudomonadota</taxon>
        <taxon>Betaproteobacteria</taxon>
        <taxon>Burkholderiales</taxon>
        <taxon>Oxalobacteraceae</taxon>
        <taxon>Telluria group</taxon>
        <taxon>Pseudoduganella</taxon>
    </lineage>
</organism>
<dbReference type="Gene3D" id="1.10.3130.20">
    <property type="entry name" value="Phycobilisome linker domain"/>
    <property type="match status" value="1"/>
</dbReference>
<reference evidence="3 4" key="1">
    <citation type="submission" date="2019-05" db="EMBL/GenBank/DDBJ databases">
        <title>Draft Genome Sequences of Six Type Strains of the Genus Massilia.</title>
        <authorList>
            <person name="Miess H."/>
            <person name="Frediansyhah A."/>
            <person name="Gross H."/>
        </authorList>
    </citation>
    <scope>NUCLEOTIDE SEQUENCE [LARGE SCALE GENOMIC DNA]</scope>
    <source>
        <strain evidence="3 4">DSMZ 26121</strain>
    </source>
</reference>
<dbReference type="Proteomes" id="UP000298763">
    <property type="component" value="Chromosome"/>
</dbReference>
<dbReference type="EMBL" id="JACHXS010000016">
    <property type="protein sequence ID" value="MBB3225080.1"/>
    <property type="molecule type" value="Genomic_DNA"/>
</dbReference>
<dbReference type="AlphaFoldDB" id="A0A4P8HSF1"/>
<accession>A0A4P8HSF1</accession>
<dbReference type="Pfam" id="PF13946">
    <property type="entry name" value="DUF4214"/>
    <property type="match status" value="1"/>
</dbReference>
<proteinExistence type="predicted"/>
<name>A0A4P8HSF1_9BURK</name>
<dbReference type="Proteomes" id="UP000584325">
    <property type="component" value="Unassembled WGS sequence"/>
</dbReference>
<reference evidence="2 5" key="2">
    <citation type="submission" date="2020-08" db="EMBL/GenBank/DDBJ databases">
        <title>Genomic Encyclopedia of Type Strains, Phase III (KMG-III): the genomes of soil and plant-associated and newly described type strains.</title>
        <authorList>
            <person name="Whitman W."/>
        </authorList>
    </citation>
    <scope>NUCLEOTIDE SEQUENCE [LARGE SCALE GENOMIC DNA]</scope>
    <source>
        <strain evidence="2 5">CECT 7753</strain>
    </source>
</reference>
<dbReference type="InterPro" id="IPR025282">
    <property type="entry name" value="DUF4214"/>
</dbReference>
<protein>
    <submittedName>
        <fullName evidence="3">DUF4214 domain-containing protein</fullName>
    </submittedName>
</protein>
<keyword evidence="4" id="KW-1185">Reference proteome</keyword>
<dbReference type="RefSeq" id="WP_137314304.1">
    <property type="nucleotide sequence ID" value="NZ_CP040017.1"/>
</dbReference>
<dbReference type="InterPro" id="IPR038255">
    <property type="entry name" value="PBS_linker_sf"/>
</dbReference>